<name>A0A0M4SC23_9BACT</name>
<reference evidence="2" key="1">
    <citation type="submission" date="2015-08" db="EMBL/GenBank/DDBJ databases">
        <title>Comparative genomics of the Campylobacter concisus group.</title>
        <authorList>
            <person name="Miller W.G."/>
            <person name="Yee E."/>
            <person name="Chapman M.H."/>
            <person name="Huynh S."/>
            <person name="Bono J.L."/>
            <person name="On S.L.W."/>
            <person name="St Leger J."/>
            <person name="Foster G."/>
            <person name="Parker C.T."/>
        </authorList>
    </citation>
    <scope>NUCLEOTIDE SEQUENCE [LARGE SCALE GENOMIC DNA]</scope>
    <source>
        <strain evidence="2">ATCC 33237</strain>
    </source>
</reference>
<dbReference type="PATRIC" id="fig|199.248.peg.1270"/>
<evidence type="ECO:0000313" key="1">
    <source>
        <dbReference type="EMBL" id="ALF47897.1"/>
    </source>
</evidence>
<dbReference type="GeneID" id="28662910"/>
<protein>
    <submittedName>
        <fullName evidence="1">Uncharacterized protein</fullName>
    </submittedName>
</protein>
<proteinExistence type="predicted"/>
<dbReference type="Proteomes" id="UP000066049">
    <property type="component" value="Chromosome"/>
</dbReference>
<dbReference type="KEGG" id="ccoc:CCON33237_1235"/>
<dbReference type="AlphaFoldDB" id="A0A0M4SC23"/>
<dbReference type="RefSeq" id="WP_054196859.1">
    <property type="nucleotide sequence ID" value="NZ_CABMKQ010000054.1"/>
</dbReference>
<organism evidence="1 2">
    <name type="scientific">Campylobacter concisus</name>
    <dbReference type="NCBI Taxonomy" id="199"/>
    <lineage>
        <taxon>Bacteria</taxon>
        <taxon>Pseudomonadati</taxon>
        <taxon>Campylobacterota</taxon>
        <taxon>Epsilonproteobacteria</taxon>
        <taxon>Campylobacterales</taxon>
        <taxon>Campylobacteraceae</taxon>
        <taxon>Campylobacter</taxon>
    </lineage>
</organism>
<evidence type="ECO:0000313" key="2">
    <source>
        <dbReference type="Proteomes" id="UP000066049"/>
    </source>
</evidence>
<accession>A0A0M4SC23</accession>
<gene>
    <name evidence="1" type="ORF">CCON33237_1235</name>
</gene>
<sequence>MKVQNNDIIDYLLQSGSSKTKDKKNSFDEILSLAMDKIASDAKISDKIEQFKKRLTEIGAVGFISELNSNKIEEKIAQKKKELTELLGIDDPAKTQDQKNELLKIMDKILSDYRKELNVALANQALLEKQKNLNSKSSSSVNLSSVLNELGLA</sequence>
<dbReference type="EMBL" id="CP012541">
    <property type="protein sequence ID" value="ALF47897.1"/>
    <property type="molecule type" value="Genomic_DNA"/>
</dbReference>